<evidence type="ECO:0000256" key="1">
    <source>
        <dbReference type="ARBA" id="ARBA00007118"/>
    </source>
</evidence>
<gene>
    <name evidence="4" type="ORF">OTERR_19100</name>
</gene>
<dbReference type="InterPro" id="IPR029479">
    <property type="entry name" value="Nitroreductase"/>
</dbReference>
<feature type="domain" description="Nitroreductase" evidence="3">
    <location>
        <begin position="256"/>
        <end position="347"/>
    </location>
</feature>
<keyword evidence="2" id="KW-0560">Oxidoreductase</keyword>
<dbReference type="PANTHER" id="PTHR43673:SF10">
    <property type="entry name" value="NADH DEHYDROGENASE_NAD(P)H NITROREDUCTASE XCC3605-RELATED"/>
    <property type="match status" value="1"/>
</dbReference>
<dbReference type="AlphaFoldDB" id="A0A5C1E8T6"/>
<dbReference type="EMBL" id="CP022579">
    <property type="protein sequence ID" value="QEL65386.1"/>
    <property type="molecule type" value="Genomic_DNA"/>
</dbReference>
<name>A0A5C1E8T6_9RHOO</name>
<organism evidence="4 5">
    <name type="scientific">Oryzomicrobium terrae</name>
    <dbReference type="NCBI Taxonomy" id="1735038"/>
    <lineage>
        <taxon>Bacteria</taxon>
        <taxon>Pseudomonadati</taxon>
        <taxon>Pseudomonadota</taxon>
        <taxon>Betaproteobacteria</taxon>
        <taxon>Rhodocyclales</taxon>
        <taxon>Rhodocyclaceae</taxon>
        <taxon>Oryzomicrobium</taxon>
    </lineage>
</organism>
<proteinExistence type="inferred from homology"/>
<feature type="domain" description="Nitroreductase" evidence="3">
    <location>
        <begin position="203"/>
        <end position="254"/>
    </location>
</feature>
<dbReference type="InterPro" id="IPR000415">
    <property type="entry name" value="Nitroreductase-like"/>
</dbReference>
<dbReference type="PANTHER" id="PTHR43673">
    <property type="entry name" value="NAD(P)H NITROREDUCTASE YDGI-RELATED"/>
    <property type="match status" value="1"/>
</dbReference>
<dbReference type="Gene3D" id="3.40.109.10">
    <property type="entry name" value="NADH Oxidase"/>
    <property type="match status" value="1"/>
</dbReference>
<accession>A0A5C1E8T6</accession>
<protein>
    <recommendedName>
        <fullName evidence="3">Nitroreductase domain-containing protein</fullName>
    </recommendedName>
</protein>
<comment type="similarity">
    <text evidence="1">Belongs to the nitroreductase family.</text>
</comment>
<keyword evidence="5" id="KW-1185">Reference proteome</keyword>
<sequence>MTAGGEAQGNLAVVNNWEGEGGASLRQTLRRLLLGLPGGAGQRLIGLWRGLRTRWQMRRASRYDRLQFLRHSGVLGHAAAPGSRSQGVLQAAIRKTYHRLEKGLALSEPRPGFGADAVATLRADLDEYLARFAPDTVSLEAVNTLTEYLAFNHGQGLPMPRLTMEVERLRARHALRHEQGGTRLVERESLWRDARLDLRAFFAARHSIRQFAPRAVDLDLIRAAVEMAAHSPSVCNRQAGQVYVLDDPVIRAQALALQNGNRGFGHQAGTILVVTTRLDCFLTVGERYQPWIDGGLFAMSLIYALHSLGLGTCCLNWSVEPAADQALKAATGIPDDQCVIFLLAVGHLPERLRVTQSPRREAGGQLHVL</sequence>
<evidence type="ECO:0000256" key="2">
    <source>
        <dbReference type="ARBA" id="ARBA00023002"/>
    </source>
</evidence>
<dbReference type="GO" id="GO:0016491">
    <property type="term" value="F:oxidoreductase activity"/>
    <property type="evidence" value="ECO:0007669"/>
    <property type="project" value="UniProtKB-KW"/>
</dbReference>
<dbReference type="KEGG" id="otr:OTERR_19100"/>
<dbReference type="SUPFAM" id="SSF55469">
    <property type="entry name" value="FMN-dependent nitroreductase-like"/>
    <property type="match status" value="1"/>
</dbReference>
<dbReference type="RefSeq" id="WP_223115921.1">
    <property type="nucleotide sequence ID" value="NZ_CP022579.1"/>
</dbReference>
<evidence type="ECO:0000313" key="4">
    <source>
        <dbReference type="EMBL" id="QEL65386.1"/>
    </source>
</evidence>
<evidence type="ECO:0000259" key="3">
    <source>
        <dbReference type="Pfam" id="PF00881"/>
    </source>
</evidence>
<dbReference type="Proteomes" id="UP000323671">
    <property type="component" value="Chromosome"/>
</dbReference>
<dbReference type="CDD" id="cd02062">
    <property type="entry name" value="Nitro_FMN_reductase"/>
    <property type="match status" value="1"/>
</dbReference>
<evidence type="ECO:0000313" key="5">
    <source>
        <dbReference type="Proteomes" id="UP000323671"/>
    </source>
</evidence>
<reference evidence="4 5" key="1">
    <citation type="submission" date="2017-07" db="EMBL/GenBank/DDBJ databases">
        <title>Complete genome sequence of Oryzomicrobium terrae TPP412.</title>
        <authorList>
            <person name="Chiu L.-W."/>
            <person name="Lo K.-J."/>
            <person name="Tsai Y.-M."/>
            <person name="Lin S.-S."/>
            <person name="Kuo C.-H."/>
            <person name="Liu C.-T."/>
        </authorList>
    </citation>
    <scope>NUCLEOTIDE SEQUENCE [LARGE SCALE GENOMIC DNA]</scope>
    <source>
        <strain evidence="4 5">TPP412</strain>
    </source>
</reference>
<dbReference type="Pfam" id="PF00881">
    <property type="entry name" value="Nitroreductase"/>
    <property type="match status" value="2"/>
</dbReference>